<dbReference type="InterPro" id="IPR031100">
    <property type="entry name" value="LOG_fam"/>
</dbReference>
<keyword evidence="1" id="KW-0472">Membrane</keyword>
<feature type="transmembrane region" description="Helical" evidence="1">
    <location>
        <begin position="174"/>
        <end position="193"/>
    </location>
</feature>
<name>A0A6U5K7F3_9STRA</name>
<dbReference type="SUPFAM" id="SSF102405">
    <property type="entry name" value="MCP/YpsA-like"/>
    <property type="match status" value="1"/>
</dbReference>
<sequence>MFLVDRADFAEDGPHASLCSPLYELVVAGGNDLQERKKKLVGGADAIVVMPGGPGTWDELWEMACSKNIGLLDIPIVCVNVKGFYDDFEKMLRRAQDDGLLYRKPEDLVHFENTSEGAVRWIEAAVATVAEKSTFTEIKRRDSNASSALKEIKLKGKKGKLSSEKILSIGKNSILTFGAGLVIGLLLGSRIRIRS</sequence>
<keyword evidence="1" id="KW-0812">Transmembrane</keyword>
<proteinExistence type="predicted"/>
<dbReference type="PANTHER" id="PTHR31223">
    <property type="entry name" value="LOG FAMILY PROTEIN YJL055W"/>
    <property type="match status" value="1"/>
</dbReference>
<dbReference type="EMBL" id="HBFR01032703">
    <property type="protein sequence ID" value="CAD8896584.1"/>
    <property type="molecule type" value="Transcribed_RNA"/>
</dbReference>
<dbReference type="GO" id="GO:0005829">
    <property type="term" value="C:cytosol"/>
    <property type="evidence" value="ECO:0007669"/>
    <property type="project" value="TreeGrafter"/>
</dbReference>
<accession>A0A6U5K7F3</accession>
<dbReference type="GO" id="GO:0016799">
    <property type="term" value="F:hydrolase activity, hydrolyzing N-glycosyl compounds"/>
    <property type="evidence" value="ECO:0007669"/>
    <property type="project" value="TreeGrafter"/>
</dbReference>
<keyword evidence="1" id="KW-1133">Transmembrane helix</keyword>
<protein>
    <recommendedName>
        <fullName evidence="4">Cytokinin riboside 5'-monophosphate phosphoribohydrolase</fullName>
    </recommendedName>
</protein>
<evidence type="ECO:0000313" key="3">
    <source>
        <dbReference type="EMBL" id="CAD8896584.1"/>
    </source>
</evidence>
<dbReference type="PANTHER" id="PTHR31223:SF70">
    <property type="entry name" value="LOG FAMILY PROTEIN YJL055W"/>
    <property type="match status" value="1"/>
</dbReference>
<dbReference type="GO" id="GO:0009691">
    <property type="term" value="P:cytokinin biosynthetic process"/>
    <property type="evidence" value="ECO:0007669"/>
    <property type="project" value="TreeGrafter"/>
</dbReference>
<dbReference type="Pfam" id="PF03641">
    <property type="entry name" value="Lysine_decarbox"/>
    <property type="match status" value="1"/>
</dbReference>
<evidence type="ECO:0008006" key="4">
    <source>
        <dbReference type="Google" id="ProtNLM"/>
    </source>
</evidence>
<evidence type="ECO:0000313" key="2">
    <source>
        <dbReference type="EMBL" id="CAD8896569.1"/>
    </source>
</evidence>
<evidence type="ECO:0000256" key="1">
    <source>
        <dbReference type="SAM" id="Phobius"/>
    </source>
</evidence>
<reference evidence="3" key="1">
    <citation type="submission" date="2021-01" db="EMBL/GenBank/DDBJ databases">
        <authorList>
            <person name="Corre E."/>
            <person name="Pelletier E."/>
            <person name="Niang G."/>
            <person name="Scheremetjew M."/>
            <person name="Finn R."/>
            <person name="Kale V."/>
            <person name="Holt S."/>
            <person name="Cochrane G."/>
            <person name="Meng A."/>
            <person name="Brown T."/>
            <person name="Cohen L."/>
        </authorList>
    </citation>
    <scope>NUCLEOTIDE SEQUENCE</scope>
    <source>
        <strain evidence="3">308</strain>
    </source>
</reference>
<dbReference type="EMBL" id="HBFR01032681">
    <property type="protein sequence ID" value="CAD8896569.1"/>
    <property type="molecule type" value="Transcribed_RNA"/>
</dbReference>
<gene>
    <name evidence="2" type="ORF">CHYS00102_LOCUS23783</name>
    <name evidence="3" type="ORF">CHYS00102_LOCUS23798</name>
</gene>
<dbReference type="Gene3D" id="3.40.50.450">
    <property type="match status" value="1"/>
</dbReference>
<dbReference type="AlphaFoldDB" id="A0A6U5K7F3"/>
<organism evidence="3">
    <name type="scientific">Corethron hystrix</name>
    <dbReference type="NCBI Taxonomy" id="216773"/>
    <lineage>
        <taxon>Eukaryota</taxon>
        <taxon>Sar</taxon>
        <taxon>Stramenopiles</taxon>
        <taxon>Ochrophyta</taxon>
        <taxon>Bacillariophyta</taxon>
        <taxon>Coscinodiscophyceae</taxon>
        <taxon>Corethrophycidae</taxon>
        <taxon>Corethrales</taxon>
        <taxon>Corethraceae</taxon>
        <taxon>Corethron</taxon>
    </lineage>
</organism>